<gene>
    <name evidence="1" type="ORF">SAMN04488589_0353</name>
</gene>
<dbReference type="AlphaFoldDB" id="A0A7Z7AUI4"/>
<evidence type="ECO:0000313" key="2">
    <source>
        <dbReference type="Proteomes" id="UP000199259"/>
    </source>
</evidence>
<sequence length="462" mass="53180">MNMVQVATRDIFQKLTEMAFNDDTVSKNLSGIDGFVNNNSNDATVLKEILDSMLECGKTNVESYIRFYNYSMKHSLFCLNHLFLKSSIVLLHDFQKTNKLDTNTTQITLLSKIIATILKYEICDYIDITDSFETIYFGKDVRFPVSFSDIKKYELEVLCLLRSKYTQYIIDSDQVLDTPELIRFIGKLNKIHNLLALKKYTSQLDDIVYSDKSKENLFKTDDISPNDYDKAVYDNYDILLFPMINDDIRLKNNKISFLNEGFGNIEYGTFSISSEDNIHFKQTFSLEHSDEFEDYLSNETKNKILSIDDSVNMQFVFDFSKFGNDYKFIFSKKAGKVKEMMNNNEQNNGINVTFNGNPSFENSPLMIGNNQKMKFNIVPLKDMYENLANELDKTSMNDNEKSSLQDDINDTIKELKSENINVSKVKEYTNKIKTTITGLSGCAHLLTHVEKIQSFLSSIGGN</sequence>
<keyword evidence="2" id="KW-1185">Reference proteome</keyword>
<organism evidence="1 2">
    <name type="scientific">Methanolobus vulcani</name>
    <dbReference type="NCBI Taxonomy" id="38026"/>
    <lineage>
        <taxon>Archaea</taxon>
        <taxon>Methanobacteriati</taxon>
        <taxon>Methanobacteriota</taxon>
        <taxon>Stenosarchaea group</taxon>
        <taxon>Methanomicrobia</taxon>
        <taxon>Methanosarcinales</taxon>
        <taxon>Methanosarcinaceae</taxon>
        <taxon>Methanolobus</taxon>
    </lineage>
</organism>
<proteinExistence type="predicted"/>
<comment type="caution">
    <text evidence="1">The sequence shown here is derived from an EMBL/GenBank/DDBJ whole genome shotgun (WGS) entry which is preliminary data.</text>
</comment>
<dbReference type="EMBL" id="FNCA01000001">
    <property type="protein sequence ID" value="SDF32508.1"/>
    <property type="molecule type" value="Genomic_DNA"/>
</dbReference>
<name>A0A7Z7AUI4_9EURY</name>
<accession>A0A7Z7AUI4</accession>
<reference evidence="1 2" key="1">
    <citation type="submission" date="2016-10" db="EMBL/GenBank/DDBJ databases">
        <authorList>
            <person name="Varghese N."/>
            <person name="Submissions S."/>
        </authorList>
    </citation>
    <scope>NUCLEOTIDE SEQUENCE [LARGE SCALE GENOMIC DNA]</scope>
    <source>
        <strain evidence="1 2">PL 12/M</strain>
    </source>
</reference>
<dbReference type="Proteomes" id="UP000199259">
    <property type="component" value="Unassembled WGS sequence"/>
</dbReference>
<protein>
    <submittedName>
        <fullName evidence="1">Uncharacterized protein</fullName>
    </submittedName>
</protein>
<evidence type="ECO:0000313" key="1">
    <source>
        <dbReference type="EMBL" id="SDF32508.1"/>
    </source>
</evidence>